<gene>
    <name evidence="1" type="ORF">Bca52824_022424</name>
</gene>
<comment type="caution">
    <text evidence="1">The sequence shown here is derived from an EMBL/GenBank/DDBJ whole genome shotgun (WGS) entry which is preliminary data.</text>
</comment>
<dbReference type="AlphaFoldDB" id="A0A8X8AT43"/>
<reference evidence="1 2" key="1">
    <citation type="submission" date="2020-02" db="EMBL/GenBank/DDBJ databases">
        <authorList>
            <person name="Ma Q."/>
            <person name="Huang Y."/>
            <person name="Song X."/>
            <person name="Pei D."/>
        </authorList>
    </citation>
    <scope>NUCLEOTIDE SEQUENCE [LARGE SCALE GENOMIC DNA]</scope>
    <source>
        <strain evidence="1">Sxm20200214</strain>
        <tissue evidence="1">Leaf</tissue>
    </source>
</reference>
<accession>A0A8X8AT43</accession>
<dbReference type="Proteomes" id="UP000886595">
    <property type="component" value="Unassembled WGS sequence"/>
</dbReference>
<protein>
    <submittedName>
        <fullName evidence="1">Uncharacterized protein</fullName>
    </submittedName>
</protein>
<name>A0A8X8AT43_BRACI</name>
<evidence type="ECO:0000313" key="1">
    <source>
        <dbReference type="EMBL" id="KAG2310867.1"/>
    </source>
</evidence>
<sequence length="66" mass="7486">MRDNPEDLVVAIIMLERDTGIHVDLGLSPLQIVRAIHESFREMHGRDFGDRVISVTELKCECVAHT</sequence>
<organism evidence="1 2">
    <name type="scientific">Brassica carinata</name>
    <name type="common">Ethiopian mustard</name>
    <name type="synonym">Abyssinian cabbage</name>
    <dbReference type="NCBI Taxonomy" id="52824"/>
    <lineage>
        <taxon>Eukaryota</taxon>
        <taxon>Viridiplantae</taxon>
        <taxon>Streptophyta</taxon>
        <taxon>Embryophyta</taxon>
        <taxon>Tracheophyta</taxon>
        <taxon>Spermatophyta</taxon>
        <taxon>Magnoliopsida</taxon>
        <taxon>eudicotyledons</taxon>
        <taxon>Gunneridae</taxon>
        <taxon>Pentapetalae</taxon>
        <taxon>rosids</taxon>
        <taxon>malvids</taxon>
        <taxon>Brassicales</taxon>
        <taxon>Brassicaceae</taxon>
        <taxon>Brassiceae</taxon>
        <taxon>Brassica</taxon>
    </lineage>
</organism>
<proteinExistence type="predicted"/>
<evidence type="ECO:0000313" key="2">
    <source>
        <dbReference type="Proteomes" id="UP000886595"/>
    </source>
</evidence>
<keyword evidence="2" id="KW-1185">Reference proteome</keyword>
<dbReference type="EMBL" id="JAAMPC010000005">
    <property type="protein sequence ID" value="KAG2310867.1"/>
    <property type="molecule type" value="Genomic_DNA"/>
</dbReference>